<name>A0ABQ9THE1_SAGOE</name>
<evidence type="ECO:0000313" key="2">
    <source>
        <dbReference type="EMBL" id="KAK2083843.1"/>
    </source>
</evidence>
<dbReference type="Proteomes" id="UP001266305">
    <property type="component" value="Unassembled WGS sequence"/>
</dbReference>
<proteinExistence type="predicted"/>
<keyword evidence="1" id="KW-0175">Coiled coil</keyword>
<comment type="caution">
    <text evidence="2">The sequence shown here is derived from an EMBL/GenBank/DDBJ whole genome shotgun (WGS) entry which is preliminary data.</text>
</comment>
<gene>
    <name evidence="2" type="ORF">P7K49_039079</name>
</gene>
<organism evidence="2 3">
    <name type="scientific">Saguinus oedipus</name>
    <name type="common">Cotton-top tamarin</name>
    <name type="synonym">Oedipomidas oedipus</name>
    <dbReference type="NCBI Taxonomy" id="9490"/>
    <lineage>
        <taxon>Eukaryota</taxon>
        <taxon>Metazoa</taxon>
        <taxon>Chordata</taxon>
        <taxon>Craniata</taxon>
        <taxon>Vertebrata</taxon>
        <taxon>Euteleostomi</taxon>
        <taxon>Mammalia</taxon>
        <taxon>Eutheria</taxon>
        <taxon>Euarchontoglires</taxon>
        <taxon>Primates</taxon>
        <taxon>Haplorrhini</taxon>
        <taxon>Platyrrhini</taxon>
        <taxon>Cebidae</taxon>
        <taxon>Callitrichinae</taxon>
        <taxon>Saguinus</taxon>
    </lineage>
</organism>
<dbReference type="PANTHER" id="PTHR48251">
    <property type="entry name" value="COILED-COIL DOMAIN-CONTAINING PROTEIN 160"/>
    <property type="match status" value="1"/>
</dbReference>
<evidence type="ECO:0000256" key="1">
    <source>
        <dbReference type="SAM" id="Coils"/>
    </source>
</evidence>
<reference evidence="2 3" key="1">
    <citation type="submission" date="2023-05" db="EMBL/GenBank/DDBJ databases">
        <title>B98-5 Cell Line De Novo Hybrid Assembly: An Optical Mapping Approach.</title>
        <authorList>
            <person name="Kananen K."/>
            <person name="Auerbach J.A."/>
            <person name="Kautto E."/>
            <person name="Blachly J.S."/>
        </authorList>
    </citation>
    <scope>NUCLEOTIDE SEQUENCE [LARGE SCALE GENOMIC DNA]</scope>
    <source>
        <strain evidence="2">B95-8</strain>
        <tissue evidence="2">Cell line</tissue>
    </source>
</reference>
<feature type="non-terminal residue" evidence="2">
    <location>
        <position position="1"/>
    </location>
</feature>
<protein>
    <submittedName>
        <fullName evidence="2">Uncharacterized protein</fullName>
    </submittedName>
</protein>
<keyword evidence="3" id="KW-1185">Reference proteome</keyword>
<dbReference type="PANTHER" id="PTHR48251:SF1">
    <property type="entry name" value="COILED-COIL DOMAIN-CONTAINING PROTEIN 160"/>
    <property type="match status" value="1"/>
</dbReference>
<sequence length="329" mass="38721">ILEEVPGEINPRRRHSKETIFTPFFSAQDVLEENYWAESSAEQTTTDSSKGMEEMCNLHSRKHGEKNKFTRNDYIFQLNEIEQESNLRESKINISRNETDTKTDAYESSKVYVTTEESFNSTEDTGSCSIDTLSLSQEDIRKKCIERMSPKRCVIFLNEELEELQRKYRNLEKGLQNVTKELLRSQKGFRKPIRFQEIEMYASNNYRLQTLRNDLSEKATNTKNLSEQLQQATEVIYKLNIEKGYLKEAVRKLKHQTEVANVFPKEETQFYCELEMAKICRELSNIKEELRADKTLQARNNRALELLRKELAFMSASSSIPNHFTWHFF</sequence>
<feature type="coiled-coil region" evidence="1">
    <location>
        <begin position="154"/>
        <end position="181"/>
    </location>
</feature>
<dbReference type="EMBL" id="JASSZA010000023">
    <property type="protein sequence ID" value="KAK2083843.1"/>
    <property type="molecule type" value="Genomic_DNA"/>
</dbReference>
<accession>A0ABQ9THE1</accession>
<evidence type="ECO:0000313" key="3">
    <source>
        <dbReference type="Proteomes" id="UP001266305"/>
    </source>
</evidence>